<dbReference type="PANTHER" id="PTHR35867:SF1">
    <property type="entry name" value="PROTEIN RSEC"/>
    <property type="match status" value="1"/>
</dbReference>
<dbReference type="Pfam" id="PF04246">
    <property type="entry name" value="RseC_MucC"/>
    <property type="match status" value="1"/>
</dbReference>
<proteinExistence type="predicted"/>
<dbReference type="PANTHER" id="PTHR35867">
    <property type="entry name" value="PROTEIN RSEC"/>
    <property type="match status" value="1"/>
</dbReference>
<evidence type="ECO:0008006" key="4">
    <source>
        <dbReference type="Google" id="ProtNLM"/>
    </source>
</evidence>
<keyword evidence="1" id="KW-1133">Transmembrane helix</keyword>
<feature type="transmembrane region" description="Helical" evidence="1">
    <location>
        <begin position="98"/>
        <end position="117"/>
    </location>
</feature>
<dbReference type="EMBL" id="SRME01000001">
    <property type="protein sequence ID" value="TGG89144.1"/>
    <property type="molecule type" value="Genomic_DNA"/>
</dbReference>
<dbReference type="OrthoDB" id="46887at2"/>
<keyword evidence="1" id="KW-0812">Transmembrane</keyword>
<dbReference type="AlphaFoldDB" id="A0A4Z0W7Z2"/>
<feature type="transmembrane region" description="Helical" evidence="1">
    <location>
        <begin position="72"/>
        <end position="92"/>
    </location>
</feature>
<evidence type="ECO:0000256" key="1">
    <source>
        <dbReference type="SAM" id="Phobius"/>
    </source>
</evidence>
<dbReference type="RefSeq" id="WP_135402591.1">
    <property type="nucleotide sequence ID" value="NZ_SRME01000001.1"/>
</dbReference>
<evidence type="ECO:0000313" key="2">
    <source>
        <dbReference type="EMBL" id="TGG89144.1"/>
    </source>
</evidence>
<dbReference type="InterPro" id="IPR007359">
    <property type="entry name" value="SigmaE_reg_RseC_MucC"/>
</dbReference>
<comment type="caution">
    <text evidence="2">The sequence shown here is derived from an EMBL/GenBank/DDBJ whole genome shotgun (WGS) entry which is preliminary data.</text>
</comment>
<keyword evidence="1" id="KW-0472">Membrane</keyword>
<evidence type="ECO:0000313" key="3">
    <source>
        <dbReference type="Proteomes" id="UP000297288"/>
    </source>
</evidence>
<reference evidence="2 3" key="1">
    <citation type="submission" date="2019-04" db="EMBL/GenBank/DDBJ databases">
        <title>Draft genome sequence data and analysis of a Fermenting Bacterium, Geotoga petraea strain HO-Geo1, isolated from heavy-oil petroleum reservoir in Russia.</title>
        <authorList>
            <person name="Grouzdev D.S."/>
            <person name="Semenova E.M."/>
            <person name="Sokolova D.S."/>
            <person name="Tourova T.P."/>
            <person name="Poltaraus A.B."/>
            <person name="Nazina T.N."/>
        </authorList>
    </citation>
    <scope>NUCLEOTIDE SEQUENCE [LARGE SCALE GENOMIC DNA]</scope>
    <source>
        <strain evidence="2 3">HO-Geo1</strain>
    </source>
</reference>
<organism evidence="2 3">
    <name type="scientific">Geotoga petraea</name>
    <dbReference type="NCBI Taxonomy" id="28234"/>
    <lineage>
        <taxon>Bacteria</taxon>
        <taxon>Thermotogati</taxon>
        <taxon>Thermotogota</taxon>
        <taxon>Thermotogae</taxon>
        <taxon>Petrotogales</taxon>
        <taxon>Petrotogaceae</taxon>
        <taxon>Geotoga</taxon>
    </lineage>
</organism>
<sequence>MRELMTVKKMDNKYVYLKTNRASECSTCSISGACSLTGTPDIELKAMREESYIPGEKVLVELPQVPLAKIAMLVYGFPLLVFLALAILSYGIGLNDLFSFSIAIGGMGVSYFILSILDKKKFKDMYLPKIIKKVKNEIKIND</sequence>
<name>A0A4Z0W7Z2_9BACT</name>
<protein>
    <recommendedName>
        <fullName evidence="4">Positive regulator of sigma(E), RseC/MucC</fullName>
    </recommendedName>
</protein>
<accession>A0A4Z0W7Z2</accession>
<dbReference type="Proteomes" id="UP000297288">
    <property type="component" value="Unassembled WGS sequence"/>
</dbReference>
<gene>
    <name evidence="2" type="ORF">E4650_02835</name>
</gene>